<evidence type="ECO:0000256" key="1">
    <source>
        <dbReference type="SAM" id="MobiDB-lite"/>
    </source>
</evidence>
<name>A0ABY6S9A3_PODCO</name>
<reference evidence="2" key="1">
    <citation type="submission" date="2018-02" db="EMBL/GenBank/DDBJ databases">
        <authorList>
            <person name="Silar P."/>
        </authorList>
    </citation>
    <scope>NUCLEOTIDE SEQUENCE [LARGE SCALE GENOMIC DNA]</scope>
    <source>
        <strain evidence="2">T</strain>
    </source>
</reference>
<keyword evidence="3" id="KW-1185">Reference proteome</keyword>
<dbReference type="EMBL" id="LR026967">
    <property type="protein sequence ID" value="VBB79823.1"/>
    <property type="molecule type" value="Genomic_DNA"/>
</dbReference>
<sequence length="396" mass="44422">MGPKGAGRKTTPLPTPTWNFAKVASEVEESGNTTNSPLKYHTGGIDDVKHDLLALKKGEVYSRDEFYNRVKAWYKGEIDRVLLLEDHKRAREENPGTRVYCGLSELDGVDCLLPPLSSTDKVQAPTRVQPSRAAKRRVAPTTAAPATKKRATGRKKKEDQLQYFPLVGGDYELDSYDRERAIVRRDGFFKNAPDNDVSIFILRVSRYIASETALIHTSGYIRRRKAGNLRCALDSALKRKKYKLPKESKFQSAAVVLRDEDWVDEDQWGPRLPPFPNAGKTYLVEEFLEASKSTAGSPVPEAEMEISPTLGKWPSSGETRGGSRRKKSVDLRLWCPTEEVGQAREKREKELKSNPKRAILEKLERDCTVSVGGLKFAIDLCESEMGSEDGARFVML</sequence>
<evidence type="ECO:0000313" key="2">
    <source>
        <dbReference type="EMBL" id="VBB79823.1"/>
    </source>
</evidence>
<evidence type="ECO:0000313" key="3">
    <source>
        <dbReference type="Proteomes" id="UP000280685"/>
    </source>
</evidence>
<dbReference type="Proteomes" id="UP000280685">
    <property type="component" value="Chromosome 4"/>
</dbReference>
<feature type="region of interest" description="Disordered" evidence="1">
    <location>
        <begin position="121"/>
        <end position="157"/>
    </location>
</feature>
<feature type="region of interest" description="Disordered" evidence="1">
    <location>
        <begin position="294"/>
        <end position="325"/>
    </location>
</feature>
<protein>
    <submittedName>
        <fullName evidence="2">Uncharacterized protein</fullName>
    </submittedName>
</protein>
<proteinExistence type="predicted"/>
<accession>A0ABY6S9A3</accession>
<organism evidence="2 3">
    <name type="scientific">Podospora comata</name>
    <dbReference type="NCBI Taxonomy" id="48703"/>
    <lineage>
        <taxon>Eukaryota</taxon>
        <taxon>Fungi</taxon>
        <taxon>Dikarya</taxon>
        <taxon>Ascomycota</taxon>
        <taxon>Pezizomycotina</taxon>
        <taxon>Sordariomycetes</taxon>
        <taxon>Sordariomycetidae</taxon>
        <taxon>Sordariales</taxon>
        <taxon>Podosporaceae</taxon>
        <taxon>Podospora</taxon>
    </lineage>
</organism>
<gene>
    <name evidence="2" type="ORF">PODCO_403513</name>
</gene>